<dbReference type="AlphaFoldDB" id="A0A1Y2F9E3"/>
<dbReference type="Proteomes" id="UP000193685">
    <property type="component" value="Unassembled WGS sequence"/>
</dbReference>
<proteinExistence type="predicted"/>
<dbReference type="STRING" id="56484.A0A1Y2F9E3"/>
<reference evidence="1 2" key="1">
    <citation type="submission" date="2016-07" db="EMBL/GenBank/DDBJ databases">
        <title>Pervasive Adenine N6-methylation of Active Genes in Fungi.</title>
        <authorList>
            <consortium name="DOE Joint Genome Institute"/>
            <person name="Mondo S.J."/>
            <person name="Dannebaum R.O."/>
            <person name="Kuo R.C."/>
            <person name="Labutti K."/>
            <person name="Haridas S."/>
            <person name="Kuo A."/>
            <person name="Salamov A."/>
            <person name="Ahrendt S.R."/>
            <person name="Lipzen A."/>
            <person name="Sullivan W."/>
            <person name="Andreopoulos W.B."/>
            <person name="Clum A."/>
            <person name="Lindquist E."/>
            <person name="Daum C."/>
            <person name="Ramamoorthy G.K."/>
            <person name="Gryganskyi A."/>
            <person name="Culley D."/>
            <person name="Magnuson J.K."/>
            <person name="James T.Y."/>
            <person name="O'Malley M.A."/>
            <person name="Stajich J.E."/>
            <person name="Spatafora J.W."/>
            <person name="Visel A."/>
            <person name="Grigoriev I.V."/>
        </authorList>
    </citation>
    <scope>NUCLEOTIDE SEQUENCE [LARGE SCALE GENOMIC DNA]</scope>
    <source>
        <strain evidence="1 2">12-1054</strain>
    </source>
</reference>
<dbReference type="RefSeq" id="XP_040724381.1">
    <property type="nucleotide sequence ID" value="XM_040871369.1"/>
</dbReference>
<organism evidence="1 2">
    <name type="scientific">Protomyces lactucae-debilis</name>
    <dbReference type="NCBI Taxonomy" id="2754530"/>
    <lineage>
        <taxon>Eukaryota</taxon>
        <taxon>Fungi</taxon>
        <taxon>Dikarya</taxon>
        <taxon>Ascomycota</taxon>
        <taxon>Taphrinomycotina</taxon>
        <taxon>Taphrinomycetes</taxon>
        <taxon>Taphrinales</taxon>
        <taxon>Protomycetaceae</taxon>
        <taxon>Protomyces</taxon>
    </lineage>
</organism>
<dbReference type="EMBL" id="MCFI01000013">
    <property type="protein sequence ID" value="ORY80493.1"/>
    <property type="molecule type" value="Genomic_DNA"/>
</dbReference>
<protein>
    <submittedName>
        <fullName evidence="1">Uncharacterized protein</fullName>
    </submittedName>
</protein>
<gene>
    <name evidence="1" type="ORF">BCR37DRAFT_393849</name>
</gene>
<keyword evidence="2" id="KW-1185">Reference proteome</keyword>
<evidence type="ECO:0000313" key="2">
    <source>
        <dbReference type="Proteomes" id="UP000193685"/>
    </source>
</evidence>
<sequence length="182" mass="20287">MLVGKQVEKILGAAFGWSTLSCAADERVEKILGAAFGWSTLSCAADERVEKILGAAFGWSTLSCAADERVDAMSNPAQHEQEVQRKIRHAERRARRRAETVTFGVEASSFRSGLNQHGMKMRLLERSYNAISKPFKLQQKSEFRRKLGATDDPVYICYPKGKMGASAIRAIMRFLSDDPDNK</sequence>
<name>A0A1Y2F9E3_PROLT</name>
<comment type="caution">
    <text evidence="1">The sequence shown here is derived from an EMBL/GenBank/DDBJ whole genome shotgun (WGS) entry which is preliminary data.</text>
</comment>
<dbReference type="PROSITE" id="PS51257">
    <property type="entry name" value="PROKAR_LIPOPROTEIN"/>
    <property type="match status" value="1"/>
</dbReference>
<dbReference type="GeneID" id="63787968"/>
<evidence type="ECO:0000313" key="1">
    <source>
        <dbReference type="EMBL" id="ORY80493.1"/>
    </source>
</evidence>
<accession>A0A1Y2F9E3</accession>
<dbReference type="OrthoDB" id="372395at2759"/>